<dbReference type="InterPro" id="IPR023796">
    <property type="entry name" value="Serpin_dom"/>
</dbReference>
<dbReference type="InterPro" id="IPR036186">
    <property type="entry name" value="Serpin_sf"/>
</dbReference>
<protein>
    <recommendedName>
        <fullName evidence="1">Serpin domain-containing protein</fullName>
    </recommendedName>
</protein>
<evidence type="ECO:0000313" key="3">
    <source>
        <dbReference type="Proteomes" id="UP001501729"/>
    </source>
</evidence>
<evidence type="ECO:0000259" key="1">
    <source>
        <dbReference type="Pfam" id="PF00079"/>
    </source>
</evidence>
<feature type="domain" description="Serpin" evidence="1">
    <location>
        <begin position="8"/>
        <end position="63"/>
    </location>
</feature>
<dbReference type="SUPFAM" id="SSF56574">
    <property type="entry name" value="Serpins"/>
    <property type="match status" value="1"/>
</dbReference>
<dbReference type="Proteomes" id="UP001501729">
    <property type="component" value="Unassembled WGS sequence"/>
</dbReference>
<dbReference type="EMBL" id="BAABKX010000030">
    <property type="protein sequence ID" value="GAA5064662.1"/>
    <property type="molecule type" value="Genomic_DNA"/>
</dbReference>
<dbReference type="Gene3D" id="2.30.39.10">
    <property type="entry name" value="Alpha-1-antitrypsin, domain 1"/>
    <property type="match status" value="1"/>
</dbReference>
<evidence type="ECO:0000313" key="2">
    <source>
        <dbReference type="EMBL" id="GAA5064662.1"/>
    </source>
</evidence>
<dbReference type="AlphaFoldDB" id="A0AAV3UR18"/>
<dbReference type="InterPro" id="IPR042185">
    <property type="entry name" value="Serpin_sf_2"/>
</dbReference>
<name>A0AAV3UR18_9EURY</name>
<comment type="caution">
    <text evidence="2">The sequence shown here is derived from an EMBL/GenBank/DDBJ whole genome shotgun (WGS) entry which is preliminary data.</text>
</comment>
<keyword evidence="3" id="KW-1185">Reference proteome</keyword>
<organism evidence="2 3">
    <name type="scientific">Haladaptatus pallidirubidus</name>
    <dbReference type="NCBI Taxonomy" id="1008152"/>
    <lineage>
        <taxon>Archaea</taxon>
        <taxon>Methanobacteriati</taxon>
        <taxon>Methanobacteriota</taxon>
        <taxon>Stenosarchaea group</taxon>
        <taxon>Halobacteria</taxon>
        <taxon>Halobacteriales</taxon>
        <taxon>Haladaptataceae</taxon>
        <taxon>Haladaptatus</taxon>
    </lineage>
</organism>
<dbReference type="Gene3D" id="3.30.497.10">
    <property type="entry name" value="Antithrombin, subunit I, domain 2"/>
    <property type="match status" value="1"/>
</dbReference>
<dbReference type="Pfam" id="PF00079">
    <property type="entry name" value="Serpin"/>
    <property type="match status" value="1"/>
</dbReference>
<sequence>MTYLEKTGERLQIDDVLHKSYVAVDEAGTEAAAATAVEVRASSAALNSFKMTVDRPFYFLIRH</sequence>
<accession>A0AAV3UR18</accession>
<proteinExistence type="predicted"/>
<reference evidence="2 3" key="1">
    <citation type="journal article" date="2019" name="Int. J. Syst. Evol. Microbiol.">
        <title>The Global Catalogue of Microorganisms (GCM) 10K type strain sequencing project: providing services to taxonomists for standard genome sequencing and annotation.</title>
        <authorList>
            <consortium name="The Broad Institute Genomics Platform"/>
            <consortium name="The Broad Institute Genome Sequencing Center for Infectious Disease"/>
            <person name="Wu L."/>
            <person name="Ma J."/>
        </authorList>
    </citation>
    <scope>NUCLEOTIDE SEQUENCE [LARGE SCALE GENOMIC DNA]</scope>
    <source>
        <strain evidence="2 3">JCM 17504</strain>
    </source>
</reference>
<dbReference type="InterPro" id="IPR042178">
    <property type="entry name" value="Serpin_sf_1"/>
</dbReference>
<gene>
    <name evidence="2" type="ORF">GCM10025751_54540</name>
</gene>